<dbReference type="Pfam" id="PF00874">
    <property type="entry name" value="PRD"/>
    <property type="match status" value="1"/>
</dbReference>
<organism evidence="9 10">
    <name type="scientific">Ranatra chinensis</name>
    <dbReference type="NCBI Taxonomy" id="642074"/>
    <lineage>
        <taxon>Eukaryota</taxon>
        <taxon>Metazoa</taxon>
        <taxon>Ecdysozoa</taxon>
        <taxon>Arthropoda</taxon>
        <taxon>Hexapoda</taxon>
        <taxon>Insecta</taxon>
        <taxon>Pterygota</taxon>
        <taxon>Neoptera</taxon>
        <taxon>Paraneoptera</taxon>
        <taxon>Hemiptera</taxon>
        <taxon>Heteroptera</taxon>
        <taxon>Panheteroptera</taxon>
        <taxon>Nepomorpha</taxon>
        <taxon>Nepidae</taxon>
        <taxon>Ranatrinae</taxon>
        <taxon>Ranatra</taxon>
    </lineage>
</organism>
<dbReference type="AlphaFoldDB" id="A0ABD0XTR6"/>
<feature type="domain" description="HTH deoR-type" evidence="5">
    <location>
        <begin position="24"/>
        <end position="89"/>
    </location>
</feature>
<dbReference type="Gene3D" id="1.10.10.10">
    <property type="entry name" value="Winged helix-like DNA-binding domain superfamily/Winged helix DNA-binding domain"/>
    <property type="match status" value="1"/>
</dbReference>
<gene>
    <name evidence="9" type="ORF">AAG570_014047</name>
</gene>
<dbReference type="SUPFAM" id="SSF55804">
    <property type="entry name" value="Phoshotransferase/anion transport protein"/>
    <property type="match status" value="2"/>
</dbReference>
<feature type="domain" description="PRD" evidence="8">
    <location>
        <begin position="223"/>
        <end position="330"/>
    </location>
</feature>
<dbReference type="Gene3D" id="3.40.50.2300">
    <property type="match status" value="1"/>
</dbReference>
<dbReference type="SUPFAM" id="SSF52794">
    <property type="entry name" value="PTS system IIB component-like"/>
    <property type="match status" value="1"/>
</dbReference>
<reference evidence="9 10" key="1">
    <citation type="submission" date="2024-07" db="EMBL/GenBank/DDBJ databases">
        <title>Chromosome-level genome assembly of the water stick insect Ranatra chinensis (Heteroptera: Nepidae).</title>
        <authorList>
            <person name="Liu X."/>
        </authorList>
    </citation>
    <scope>NUCLEOTIDE SEQUENCE [LARGE SCALE GENOMIC DNA]</scope>
    <source>
        <strain evidence="9">Cailab_2021Rc</strain>
        <tissue evidence="9">Muscle</tissue>
    </source>
</reference>
<keyword evidence="3" id="KW-0805">Transcription regulation</keyword>
<dbReference type="InterPro" id="IPR036388">
    <property type="entry name" value="WH-like_DNA-bd_sf"/>
</dbReference>
<accession>A0ABD0XTR6</accession>
<dbReference type="EMBL" id="JBFDAA010000025">
    <property type="protein sequence ID" value="KAL1110067.1"/>
    <property type="molecule type" value="Genomic_DNA"/>
</dbReference>
<dbReference type="InterPro" id="IPR013011">
    <property type="entry name" value="PTS_EIIB_2"/>
</dbReference>
<evidence type="ECO:0000256" key="4">
    <source>
        <dbReference type="ARBA" id="ARBA00023163"/>
    </source>
</evidence>
<dbReference type="GO" id="GO:0016740">
    <property type="term" value="F:transferase activity"/>
    <property type="evidence" value="ECO:0007669"/>
    <property type="project" value="UniProtKB-KW"/>
</dbReference>
<feature type="domain" description="PTS EIIA type-2" evidence="6">
    <location>
        <begin position="562"/>
        <end position="702"/>
    </location>
</feature>
<dbReference type="Gene3D" id="3.40.930.10">
    <property type="entry name" value="Mannitol-specific EII, Chain A"/>
    <property type="match status" value="2"/>
</dbReference>
<dbReference type="PROSITE" id="PS51000">
    <property type="entry name" value="HTH_DEOR_2"/>
    <property type="match status" value="1"/>
</dbReference>
<proteinExistence type="predicted"/>
<evidence type="ECO:0000256" key="1">
    <source>
        <dbReference type="ARBA" id="ARBA00022679"/>
    </source>
</evidence>
<dbReference type="Proteomes" id="UP001558652">
    <property type="component" value="Unassembled WGS sequence"/>
</dbReference>
<dbReference type="PROSITE" id="PS51099">
    <property type="entry name" value="PTS_EIIB_TYPE_2"/>
    <property type="match status" value="1"/>
</dbReference>
<evidence type="ECO:0000259" key="6">
    <source>
        <dbReference type="PROSITE" id="PS51094"/>
    </source>
</evidence>
<evidence type="ECO:0008006" key="11">
    <source>
        <dbReference type="Google" id="ProtNLM"/>
    </source>
</evidence>
<evidence type="ECO:0000256" key="2">
    <source>
        <dbReference type="ARBA" id="ARBA00022737"/>
    </source>
</evidence>
<keyword evidence="4" id="KW-0804">Transcription</keyword>
<feature type="domain" description="PTS EIIB type-2" evidence="7">
    <location>
        <begin position="333"/>
        <end position="424"/>
    </location>
</feature>
<evidence type="ECO:0000313" key="10">
    <source>
        <dbReference type="Proteomes" id="UP001558652"/>
    </source>
</evidence>
<dbReference type="SUPFAM" id="SSF63520">
    <property type="entry name" value="PTS-regulatory domain, PRD"/>
    <property type="match status" value="1"/>
</dbReference>
<evidence type="ECO:0000256" key="3">
    <source>
        <dbReference type="ARBA" id="ARBA00023015"/>
    </source>
</evidence>
<dbReference type="PANTHER" id="PTHR30185">
    <property type="entry name" value="CRYPTIC BETA-GLUCOSIDE BGL OPERON ANTITERMINATOR"/>
    <property type="match status" value="1"/>
</dbReference>
<dbReference type="InterPro" id="IPR036634">
    <property type="entry name" value="PRD_sf"/>
</dbReference>
<dbReference type="Gene3D" id="1.10.1790.10">
    <property type="entry name" value="PRD domain"/>
    <property type="match status" value="1"/>
</dbReference>
<dbReference type="InterPro" id="IPR050661">
    <property type="entry name" value="BglG_antiterminators"/>
</dbReference>
<keyword evidence="1" id="KW-0808">Transferase</keyword>
<sequence length="706" mass="80047">MSELSAVSFKIEGYIGDKVFCCVRDERKEIFQVFIALRPYINLTELAGILEVSRITVKKDFELLKDKLQGLDFEFIFGKGYRLTGPANLIRNLCIKNLYKYIPVHISGVYSSNFEKIIHDLFDSAFSAEEKSDITESLYNIKKRLSLKLSDEAFNILYSLVICFTMHMMPETPDYFIKQSPEYSVIKEELSKLPYDFSPSHILIVADYVIGIRLYSFETTHLTNWLQTEILVKQMIRKFSKYADVDLLHDSVLFEFLACHIKPTIYRVKKGIKLDNSVFRELSIHHDPILDIVRIVIKDTEEMLGVQFPEDEQALIAYHFKAAMQRNSYKNPKKVLVVCGFGQGSSMLLEKSIKENYSVDIVDVVPYHMLADMVKNIKNIDMIVSTVPLKKSYDIPVARVEPLLTPENLMELDSLGLTRNKYKIYISDLIDAVKSSGAQFDKKVLIEELGKRFGTKLIDDIQYGVAQFDGYLPAENVCVVEELESWQEGISICGRMLEECGAVKPEYTDEMIGTVERFGSYIVVEEGLAIPHGSAGTNVLNFAVSLLVVKSPVIFPGNRPVHAKMFEEIIVQDHASSWQESIRDAAAPLLKKQFITENYINAMIDTANELGFYMVIADGVAMPHARPEAGVNKTCVGLMKLNRPVMFGEHEIYLIMVLAAEDNNSHIGLISAISELVEDEDKLARIKNAKDRHEIKKIVEGGKQDA</sequence>
<dbReference type="InterPro" id="IPR013196">
    <property type="entry name" value="HTH_11"/>
</dbReference>
<keyword evidence="10" id="KW-1185">Reference proteome</keyword>
<dbReference type="InterPro" id="IPR001034">
    <property type="entry name" value="DeoR_HTH"/>
</dbReference>
<dbReference type="PROSITE" id="PS51094">
    <property type="entry name" value="PTS_EIIA_TYPE_2"/>
    <property type="match status" value="1"/>
</dbReference>
<keyword evidence="2" id="KW-0677">Repeat</keyword>
<dbReference type="InterPro" id="IPR036095">
    <property type="entry name" value="PTS_EIIB-like_sf"/>
</dbReference>
<comment type="caution">
    <text evidence="9">The sequence shown here is derived from an EMBL/GenBank/DDBJ whole genome shotgun (WGS) entry which is preliminary data.</text>
</comment>
<dbReference type="Pfam" id="PF00359">
    <property type="entry name" value="PTS_EIIA_2"/>
    <property type="match status" value="2"/>
</dbReference>
<dbReference type="PROSITE" id="PS51372">
    <property type="entry name" value="PRD_2"/>
    <property type="match status" value="1"/>
</dbReference>
<evidence type="ECO:0000259" key="7">
    <source>
        <dbReference type="PROSITE" id="PS51099"/>
    </source>
</evidence>
<dbReference type="InterPro" id="IPR011608">
    <property type="entry name" value="PRD"/>
</dbReference>
<protein>
    <recommendedName>
        <fullName evidence="11">PTS system EIIA component</fullName>
    </recommendedName>
</protein>
<dbReference type="InterPro" id="IPR016152">
    <property type="entry name" value="PTrfase/Anion_transptr"/>
</dbReference>
<name>A0ABD0XTR6_9HEMI</name>
<dbReference type="CDD" id="cd00211">
    <property type="entry name" value="PTS_IIA_fru"/>
    <property type="match status" value="1"/>
</dbReference>
<evidence type="ECO:0000313" key="9">
    <source>
        <dbReference type="EMBL" id="KAL1110067.1"/>
    </source>
</evidence>
<evidence type="ECO:0000259" key="5">
    <source>
        <dbReference type="PROSITE" id="PS51000"/>
    </source>
</evidence>
<dbReference type="Pfam" id="PF08279">
    <property type="entry name" value="HTH_11"/>
    <property type="match status" value="1"/>
</dbReference>
<dbReference type="PANTHER" id="PTHR30185:SF12">
    <property type="entry name" value="TRANSCRIPTIONAL REGULATOR MANR"/>
    <property type="match status" value="1"/>
</dbReference>
<dbReference type="PROSITE" id="PS00372">
    <property type="entry name" value="PTS_EIIA_TYPE_2_HIS"/>
    <property type="match status" value="1"/>
</dbReference>
<evidence type="ECO:0000259" key="8">
    <source>
        <dbReference type="PROSITE" id="PS51372"/>
    </source>
</evidence>
<dbReference type="InterPro" id="IPR002178">
    <property type="entry name" value="PTS_EIIA_type-2_dom"/>
</dbReference>
<dbReference type="CDD" id="cd05568">
    <property type="entry name" value="PTS_IIB_bgl_like"/>
    <property type="match status" value="1"/>
</dbReference>